<evidence type="ECO:0000313" key="4">
    <source>
        <dbReference type="Proteomes" id="UP000198901"/>
    </source>
</evidence>
<dbReference type="EMBL" id="FNGS01000006">
    <property type="protein sequence ID" value="SDM37804.1"/>
    <property type="molecule type" value="Genomic_DNA"/>
</dbReference>
<feature type="domain" description="UPF0323" evidence="2">
    <location>
        <begin position="55"/>
        <end position="173"/>
    </location>
</feature>
<evidence type="ECO:0000313" key="3">
    <source>
        <dbReference type="EMBL" id="SDM37804.1"/>
    </source>
</evidence>
<name>A0A1G9SR22_9BACT</name>
<accession>A0A1G9SR22</accession>
<gene>
    <name evidence="3" type="ORF">SAMN04488090_3261</name>
</gene>
<dbReference type="STRING" id="563176.SAMN04488090_3261"/>
<feature type="compositionally biased region" description="Low complexity" evidence="1">
    <location>
        <begin position="188"/>
        <end position="205"/>
    </location>
</feature>
<dbReference type="AlphaFoldDB" id="A0A1G9SR22"/>
<evidence type="ECO:0000259" key="2">
    <source>
        <dbReference type="Pfam" id="PF26303"/>
    </source>
</evidence>
<reference evidence="3 4" key="1">
    <citation type="submission" date="2016-10" db="EMBL/GenBank/DDBJ databases">
        <authorList>
            <person name="de Groot N.N."/>
        </authorList>
    </citation>
    <scope>NUCLEOTIDE SEQUENCE [LARGE SCALE GENOMIC DNA]</scope>
    <source>
        <strain evidence="3 4">DSM 21668</strain>
    </source>
</reference>
<dbReference type="Proteomes" id="UP000198901">
    <property type="component" value="Unassembled WGS sequence"/>
</dbReference>
<dbReference type="RefSeq" id="WP_093204509.1">
    <property type="nucleotide sequence ID" value="NZ_FNGS01000006.1"/>
</dbReference>
<feature type="region of interest" description="Disordered" evidence="1">
    <location>
        <begin position="170"/>
        <end position="205"/>
    </location>
</feature>
<dbReference type="InterPro" id="IPR059092">
    <property type="entry name" value="UPF0323_dom"/>
</dbReference>
<keyword evidence="4" id="KW-1185">Reference proteome</keyword>
<evidence type="ECO:0000256" key="1">
    <source>
        <dbReference type="SAM" id="MobiDB-lite"/>
    </source>
</evidence>
<dbReference type="OrthoDB" id="957738at2"/>
<sequence length="205" mass="22542">MTPSRQGSFIRKTKDIAIGGTLALALLSGGVALQGCGGSSTETTYEDQTRYGKGVRTYISEISPGEFRITDEVSVPADSSRAIVRYYDGHRDTLTLAASKALIDREVVNNPSYHTQHHSGLGSALLWGGIGYFIGRQSNNQVYQQYYNREQDRSRFYSNPATYARANRVHDEVRSSASTHRVKVTRPSSGRSGFFSRSRSNGFGG</sequence>
<organism evidence="3 4">
    <name type="scientific">Siphonobacter aquaeclarae</name>
    <dbReference type="NCBI Taxonomy" id="563176"/>
    <lineage>
        <taxon>Bacteria</taxon>
        <taxon>Pseudomonadati</taxon>
        <taxon>Bacteroidota</taxon>
        <taxon>Cytophagia</taxon>
        <taxon>Cytophagales</taxon>
        <taxon>Cytophagaceae</taxon>
        <taxon>Siphonobacter</taxon>
    </lineage>
</organism>
<protein>
    <recommendedName>
        <fullName evidence="2">UPF0323 domain-containing protein</fullName>
    </recommendedName>
</protein>
<dbReference type="Pfam" id="PF26303">
    <property type="entry name" value="UPF0323"/>
    <property type="match status" value="1"/>
</dbReference>
<proteinExistence type="predicted"/>